<keyword evidence="3" id="KW-1185">Reference proteome</keyword>
<comment type="caution">
    <text evidence="2">The sequence shown here is derived from an EMBL/GenBank/DDBJ whole genome shotgun (WGS) entry which is preliminary data.</text>
</comment>
<evidence type="ECO:0008006" key="4">
    <source>
        <dbReference type="Google" id="ProtNLM"/>
    </source>
</evidence>
<protein>
    <recommendedName>
        <fullName evidence="4">DinB family protein</fullName>
    </recommendedName>
</protein>
<dbReference type="EMBL" id="BONF01000011">
    <property type="protein sequence ID" value="GIF81008.1"/>
    <property type="molecule type" value="Genomic_DNA"/>
</dbReference>
<evidence type="ECO:0000256" key="1">
    <source>
        <dbReference type="SAM" id="MobiDB-lite"/>
    </source>
</evidence>
<gene>
    <name evidence="2" type="ORF">Cba03nite_23570</name>
</gene>
<dbReference type="RefSeq" id="WP_203745125.1">
    <property type="nucleotide sequence ID" value="NZ_BONF01000011.1"/>
</dbReference>
<evidence type="ECO:0000313" key="3">
    <source>
        <dbReference type="Proteomes" id="UP000601223"/>
    </source>
</evidence>
<proteinExistence type="predicted"/>
<reference evidence="2 3" key="1">
    <citation type="submission" date="2021-01" db="EMBL/GenBank/DDBJ databases">
        <title>Whole genome shotgun sequence of Catellatospora bangladeshensis NBRC 107357.</title>
        <authorList>
            <person name="Komaki H."/>
            <person name="Tamura T."/>
        </authorList>
    </citation>
    <scope>NUCLEOTIDE SEQUENCE [LARGE SCALE GENOMIC DNA]</scope>
    <source>
        <strain evidence="2 3">NBRC 107357</strain>
    </source>
</reference>
<sequence length="213" mass="23221">MTSVYLELGTKRIFACALEWPGWCRSGRDAESALAALTAYAARYAPVAERARIPFEPGDLRVVERVRGGSTTDFGAPEQPAAADSRPRDEQTARRQAALLRATWDLFTDVAAASPAELRKGPRGGGRDRDRMIEHVVGAEASYARRIGVRHKAPAFDDTAAITALRADIEQVVATPTTGAPPPVGCWPVAYAARRIAWHVMDHVWEMQDRATA</sequence>
<dbReference type="Proteomes" id="UP000601223">
    <property type="component" value="Unassembled WGS sequence"/>
</dbReference>
<organism evidence="2 3">
    <name type="scientific">Catellatospora bangladeshensis</name>
    <dbReference type="NCBI Taxonomy" id="310355"/>
    <lineage>
        <taxon>Bacteria</taxon>
        <taxon>Bacillati</taxon>
        <taxon>Actinomycetota</taxon>
        <taxon>Actinomycetes</taxon>
        <taxon>Micromonosporales</taxon>
        <taxon>Micromonosporaceae</taxon>
        <taxon>Catellatospora</taxon>
    </lineage>
</organism>
<dbReference type="AlphaFoldDB" id="A0A8J3JI02"/>
<accession>A0A8J3JI02</accession>
<evidence type="ECO:0000313" key="2">
    <source>
        <dbReference type="EMBL" id="GIF81008.1"/>
    </source>
</evidence>
<feature type="region of interest" description="Disordered" evidence="1">
    <location>
        <begin position="69"/>
        <end position="94"/>
    </location>
</feature>
<name>A0A8J3JI02_9ACTN</name>